<sequence length="211" mass="23009">MKRVLVLMSAIFGLLGCGTFQAPETRRLLAQVTGQPEEIAPRYATLIKSKAPALQIGFPDLGKGGGTLLLERREGAFEYWLSPEGAQVILQGGMLHGLHGFGEGLLASELTEPLALVRALHPGVSDRFQTFLDGGDRAVTRTYRCTIERIGPEDIALADRLVSTVLMVERCRSLDQSFENFYWVVPASGQIVLSRQWAGPFLGALSTRVVP</sequence>
<gene>
    <name evidence="2" type="ORF">RZS32_008690</name>
</gene>
<accession>A0ABZ2TJJ1</accession>
<protein>
    <submittedName>
        <fullName evidence="2">YjbF family lipoprotein</fullName>
    </submittedName>
</protein>
<keyword evidence="2" id="KW-0449">Lipoprotein</keyword>
<proteinExistence type="predicted"/>
<dbReference type="Proteomes" id="UP001281305">
    <property type="component" value="Chromosome"/>
</dbReference>
<evidence type="ECO:0000256" key="1">
    <source>
        <dbReference type="SAM" id="SignalP"/>
    </source>
</evidence>
<dbReference type="PROSITE" id="PS51257">
    <property type="entry name" value="PROKAR_LIPOPROTEIN"/>
    <property type="match status" value="1"/>
</dbReference>
<feature type="chain" id="PRO_5046252904" evidence="1">
    <location>
        <begin position="23"/>
        <end position="211"/>
    </location>
</feature>
<dbReference type="SUPFAM" id="SSF159270">
    <property type="entry name" value="YmcC-like"/>
    <property type="match status" value="1"/>
</dbReference>
<feature type="signal peptide" evidence="1">
    <location>
        <begin position="1"/>
        <end position="22"/>
    </location>
</feature>
<dbReference type="InterPro" id="IPR023373">
    <property type="entry name" value="YmcC_sf"/>
</dbReference>
<keyword evidence="3" id="KW-1185">Reference proteome</keyword>
<dbReference type="Pfam" id="PF11102">
    <property type="entry name" value="YjbF"/>
    <property type="match status" value="1"/>
</dbReference>
<reference evidence="2 3" key="1">
    <citation type="submission" date="2024-02" db="EMBL/GenBank/DDBJ databases">
        <title>Roseovarius strain W115 nov., isolated from a marine algae.</title>
        <authorList>
            <person name="Lee M.W."/>
            <person name="Lee J.K."/>
            <person name="Kim J.M."/>
            <person name="Choi D.G."/>
            <person name="Baek J.H."/>
            <person name="Bayburt H."/>
            <person name="Jung J.J."/>
            <person name="Han D.M."/>
            <person name="Jeon C.O."/>
        </authorList>
    </citation>
    <scope>NUCLEOTIDE SEQUENCE [LARGE SCALE GENOMIC DNA]</scope>
    <source>
        <strain evidence="2 3">W115</strain>
    </source>
</reference>
<dbReference type="InterPro" id="IPR021308">
    <property type="entry name" value="GfcB"/>
</dbReference>
<dbReference type="Gene3D" id="2.40.360.10">
    <property type="entry name" value="YmcC-like"/>
    <property type="match status" value="1"/>
</dbReference>
<keyword evidence="1" id="KW-0732">Signal</keyword>
<evidence type="ECO:0000313" key="2">
    <source>
        <dbReference type="EMBL" id="WYK19902.1"/>
    </source>
</evidence>
<dbReference type="EMBL" id="CP146606">
    <property type="protein sequence ID" value="WYK19902.1"/>
    <property type="molecule type" value="Genomic_DNA"/>
</dbReference>
<name>A0ABZ2TJJ1_9RHOB</name>
<organism evidence="2 3">
    <name type="scientific">Roseovarius rhodophyticola</name>
    <dbReference type="NCBI Taxonomy" id="3080827"/>
    <lineage>
        <taxon>Bacteria</taxon>
        <taxon>Pseudomonadati</taxon>
        <taxon>Pseudomonadota</taxon>
        <taxon>Alphaproteobacteria</taxon>
        <taxon>Rhodobacterales</taxon>
        <taxon>Roseobacteraceae</taxon>
        <taxon>Roseovarius</taxon>
    </lineage>
</organism>
<evidence type="ECO:0000313" key="3">
    <source>
        <dbReference type="Proteomes" id="UP001281305"/>
    </source>
</evidence>
<dbReference type="RefSeq" id="WP_339106894.1">
    <property type="nucleotide sequence ID" value="NZ_CP146606.1"/>
</dbReference>